<dbReference type="InterPro" id="IPR001932">
    <property type="entry name" value="PPM-type_phosphatase-like_dom"/>
</dbReference>
<dbReference type="InterPro" id="IPR036457">
    <property type="entry name" value="PPM-type-like_dom_sf"/>
</dbReference>
<accession>A0A7W8QNX6</accession>
<proteinExistence type="predicted"/>
<name>A0A7W8QNX6_9ACTN</name>
<keyword evidence="4" id="KW-1185">Reference proteome</keyword>
<evidence type="ECO:0000256" key="1">
    <source>
        <dbReference type="SAM" id="MobiDB-lite"/>
    </source>
</evidence>
<feature type="region of interest" description="Disordered" evidence="1">
    <location>
        <begin position="32"/>
        <end position="60"/>
    </location>
</feature>
<protein>
    <submittedName>
        <fullName evidence="3">Serine/threonine protein phosphatase PrpC</fullName>
    </submittedName>
</protein>
<dbReference type="EMBL" id="JACHDB010000001">
    <property type="protein sequence ID" value="MBB5433942.1"/>
    <property type="molecule type" value="Genomic_DNA"/>
</dbReference>
<dbReference type="SUPFAM" id="SSF81606">
    <property type="entry name" value="PP2C-like"/>
    <property type="match status" value="1"/>
</dbReference>
<dbReference type="SMART" id="SM00332">
    <property type="entry name" value="PP2Cc"/>
    <property type="match status" value="1"/>
</dbReference>
<dbReference type="AlphaFoldDB" id="A0A7W8QNX6"/>
<evidence type="ECO:0000313" key="3">
    <source>
        <dbReference type="EMBL" id="MBB5433942.1"/>
    </source>
</evidence>
<evidence type="ECO:0000313" key="4">
    <source>
        <dbReference type="Proteomes" id="UP000572635"/>
    </source>
</evidence>
<dbReference type="Gene3D" id="3.60.40.10">
    <property type="entry name" value="PPM-type phosphatase domain"/>
    <property type="match status" value="1"/>
</dbReference>
<feature type="compositionally biased region" description="Basic and acidic residues" evidence="1">
    <location>
        <begin position="47"/>
        <end position="59"/>
    </location>
</feature>
<dbReference type="PROSITE" id="PS51746">
    <property type="entry name" value="PPM_2"/>
    <property type="match status" value="1"/>
</dbReference>
<organism evidence="3 4">
    <name type="scientific">Nocardiopsis composta</name>
    <dbReference type="NCBI Taxonomy" id="157465"/>
    <lineage>
        <taxon>Bacteria</taxon>
        <taxon>Bacillati</taxon>
        <taxon>Actinomycetota</taxon>
        <taxon>Actinomycetes</taxon>
        <taxon>Streptosporangiales</taxon>
        <taxon>Nocardiopsidaceae</taxon>
        <taxon>Nocardiopsis</taxon>
    </lineage>
</organism>
<evidence type="ECO:0000259" key="2">
    <source>
        <dbReference type="PROSITE" id="PS51746"/>
    </source>
</evidence>
<gene>
    <name evidence="3" type="ORF">HDA36_004026</name>
</gene>
<dbReference type="Pfam" id="PF13672">
    <property type="entry name" value="PP2C_2"/>
    <property type="match status" value="1"/>
</dbReference>
<dbReference type="Proteomes" id="UP000572635">
    <property type="component" value="Unassembled WGS sequence"/>
</dbReference>
<comment type="caution">
    <text evidence="3">The sequence shown here is derived from an EMBL/GenBank/DDBJ whole genome shotgun (WGS) entry which is preliminary data.</text>
</comment>
<reference evidence="3 4" key="1">
    <citation type="submission" date="2020-08" db="EMBL/GenBank/DDBJ databases">
        <title>Sequencing the genomes of 1000 actinobacteria strains.</title>
        <authorList>
            <person name="Klenk H.-P."/>
        </authorList>
    </citation>
    <scope>NUCLEOTIDE SEQUENCE [LARGE SCALE GENOMIC DNA]</scope>
    <source>
        <strain evidence="3 4">DSM 44551</strain>
    </source>
</reference>
<sequence>MNGEETGTGADVLLTCPACEDVIGSEDEYCENCGHRLGEDPPEPEPGPEHEPAERDRIETALGPIAGVTDRGLRHERNEDAMAMLTPGSRSPAMIGVVCDGVSSSPRPDDASLVAAETGAAAVAEALRGGADHRDAAAAGLTRAAAAVAALAGPDGAPACTYVSASMPEGGGPVTIGWIGDSRAYWLPGPGAPGPARRLTRDDSWSTAMVEAGVLTAREAEESLYAHAITAWLGADSGEVDGHVVTVEPHGPGAIVICTDGLWNYAPEPDGLAAVLPGAHTDPIGAARAGVRFALDSGGRDNITVVVISVPEEVP</sequence>
<feature type="domain" description="PPM-type phosphatase" evidence="2">
    <location>
        <begin position="64"/>
        <end position="310"/>
    </location>
</feature>
<dbReference type="RefSeq" id="WP_184394135.1">
    <property type="nucleotide sequence ID" value="NZ_BAAAJD010000040.1"/>
</dbReference>